<dbReference type="InParanoid" id="A0A7J7CJV3"/>
<evidence type="ECO:0000256" key="1">
    <source>
        <dbReference type="SAM" id="MobiDB-lite"/>
    </source>
</evidence>
<comment type="caution">
    <text evidence="2">The sequence shown here is derived from an EMBL/GenBank/DDBJ whole genome shotgun (WGS) entry which is preliminary data.</text>
</comment>
<dbReference type="FunCoup" id="A0A7J7CJV3">
    <property type="interactions" value="354"/>
</dbReference>
<name>A0A7J7CJV3_TRIWF</name>
<reference evidence="2 3" key="1">
    <citation type="journal article" date="2020" name="Nat. Commun.">
        <title>Genome of Tripterygium wilfordii and identification of cytochrome P450 involved in triptolide biosynthesis.</title>
        <authorList>
            <person name="Tu L."/>
            <person name="Su P."/>
            <person name="Zhang Z."/>
            <person name="Gao L."/>
            <person name="Wang J."/>
            <person name="Hu T."/>
            <person name="Zhou J."/>
            <person name="Zhang Y."/>
            <person name="Zhao Y."/>
            <person name="Liu Y."/>
            <person name="Song Y."/>
            <person name="Tong Y."/>
            <person name="Lu Y."/>
            <person name="Yang J."/>
            <person name="Xu C."/>
            <person name="Jia M."/>
            <person name="Peters R.J."/>
            <person name="Huang L."/>
            <person name="Gao W."/>
        </authorList>
    </citation>
    <scope>NUCLEOTIDE SEQUENCE [LARGE SCALE GENOMIC DNA]</scope>
    <source>
        <strain evidence="3">cv. XIE 37</strain>
        <tissue evidence="2">Leaf</tissue>
    </source>
</reference>
<dbReference type="PANTHER" id="PTHR36048">
    <property type="entry name" value="RIBOSOME MATURATION FACTOR"/>
    <property type="match status" value="1"/>
</dbReference>
<dbReference type="EMBL" id="JAAARO010000016">
    <property type="protein sequence ID" value="KAF5734329.1"/>
    <property type="molecule type" value="Genomic_DNA"/>
</dbReference>
<sequence>MTLSMATKPVATEAIALTEKKMDMALDDIIKMSKNKGSKSNRQQRVPNKSQKNFKNAAQQKSFKVQQYMDSRSSLRQGVLARRRSNFKGNQFPFAYEVAQKAAVGSLRGRPFNRRAVPVSNKARVGSFMVRRPANSNVAPKIIYDSLGKYNSELELDTELLEINCFVGFVFVVQQPVEGKQQQGISGAKQRPQTLDSLFANMKEQRMRKISSQNNAVRHNGGGGQPRVPWARGRFGN</sequence>
<gene>
    <name evidence="2" type="ORF">HS088_TW16G00778</name>
</gene>
<dbReference type="AlphaFoldDB" id="A0A7J7CJV3"/>
<accession>A0A7J7CJV3</accession>
<keyword evidence="3" id="KW-1185">Reference proteome</keyword>
<feature type="region of interest" description="Disordered" evidence="1">
    <location>
        <begin position="215"/>
        <end position="237"/>
    </location>
</feature>
<protein>
    <submittedName>
        <fullName evidence="2">Uncharacterized protein</fullName>
    </submittedName>
</protein>
<feature type="compositionally biased region" description="Polar residues" evidence="1">
    <location>
        <begin position="40"/>
        <end position="60"/>
    </location>
</feature>
<proteinExistence type="predicted"/>
<dbReference type="Proteomes" id="UP000593562">
    <property type="component" value="Unassembled WGS sequence"/>
</dbReference>
<evidence type="ECO:0000313" key="3">
    <source>
        <dbReference type="Proteomes" id="UP000593562"/>
    </source>
</evidence>
<organism evidence="2 3">
    <name type="scientific">Tripterygium wilfordii</name>
    <name type="common">Thunder God vine</name>
    <dbReference type="NCBI Taxonomy" id="458696"/>
    <lineage>
        <taxon>Eukaryota</taxon>
        <taxon>Viridiplantae</taxon>
        <taxon>Streptophyta</taxon>
        <taxon>Embryophyta</taxon>
        <taxon>Tracheophyta</taxon>
        <taxon>Spermatophyta</taxon>
        <taxon>Magnoliopsida</taxon>
        <taxon>eudicotyledons</taxon>
        <taxon>Gunneridae</taxon>
        <taxon>Pentapetalae</taxon>
        <taxon>rosids</taxon>
        <taxon>fabids</taxon>
        <taxon>Celastrales</taxon>
        <taxon>Celastraceae</taxon>
        <taxon>Tripterygium</taxon>
    </lineage>
</organism>
<evidence type="ECO:0000313" key="2">
    <source>
        <dbReference type="EMBL" id="KAF5734329.1"/>
    </source>
</evidence>
<dbReference type="PANTHER" id="PTHR36048:SF1">
    <property type="entry name" value="RIBOSOME MATURATION FACTOR"/>
    <property type="match status" value="1"/>
</dbReference>
<feature type="region of interest" description="Disordered" evidence="1">
    <location>
        <begin position="33"/>
        <end position="60"/>
    </location>
</feature>